<gene>
    <name evidence="2" type="ORF">ACFSQW_19340</name>
</gene>
<feature type="domain" description="SusD-like N-terminal" evidence="1">
    <location>
        <begin position="22"/>
        <end position="206"/>
    </location>
</feature>
<name>A0ABW5L9F0_9SPHI</name>
<accession>A0ABW5L9F0</accession>
<evidence type="ECO:0000313" key="2">
    <source>
        <dbReference type="EMBL" id="MFD2556557.1"/>
    </source>
</evidence>
<dbReference type="RefSeq" id="WP_210352385.1">
    <property type="nucleotide sequence ID" value="NZ_JAEQMU010000001.1"/>
</dbReference>
<dbReference type="Proteomes" id="UP001597440">
    <property type="component" value="Unassembled WGS sequence"/>
</dbReference>
<dbReference type="InterPro" id="IPR033985">
    <property type="entry name" value="SusD-like_N"/>
</dbReference>
<dbReference type="InterPro" id="IPR011990">
    <property type="entry name" value="TPR-like_helical_dom_sf"/>
</dbReference>
<evidence type="ECO:0000259" key="1">
    <source>
        <dbReference type="Pfam" id="PF14322"/>
    </source>
</evidence>
<reference evidence="3" key="1">
    <citation type="journal article" date="2019" name="Int. J. Syst. Evol. Microbiol.">
        <title>The Global Catalogue of Microorganisms (GCM) 10K type strain sequencing project: providing services to taxonomists for standard genome sequencing and annotation.</title>
        <authorList>
            <consortium name="The Broad Institute Genomics Platform"/>
            <consortium name="The Broad Institute Genome Sequencing Center for Infectious Disease"/>
            <person name="Wu L."/>
            <person name="Ma J."/>
        </authorList>
    </citation>
    <scope>NUCLEOTIDE SEQUENCE [LARGE SCALE GENOMIC DNA]</scope>
    <source>
        <strain evidence="3">KCTC 52298</strain>
    </source>
</reference>
<proteinExistence type="predicted"/>
<protein>
    <submittedName>
        <fullName evidence="2">RagB/SusD family nutrient uptake outer membrane protein</fullName>
    </submittedName>
</protein>
<dbReference type="EMBL" id="JBHULD010000018">
    <property type="protein sequence ID" value="MFD2556557.1"/>
    <property type="molecule type" value="Genomic_DNA"/>
</dbReference>
<dbReference type="SUPFAM" id="SSF48452">
    <property type="entry name" value="TPR-like"/>
    <property type="match status" value="1"/>
</dbReference>
<dbReference type="Pfam" id="PF14322">
    <property type="entry name" value="SusD-like_3"/>
    <property type="match status" value="1"/>
</dbReference>
<comment type="caution">
    <text evidence="2">The sequence shown here is derived from an EMBL/GenBank/DDBJ whole genome shotgun (WGS) entry which is preliminary data.</text>
</comment>
<dbReference type="Gene3D" id="1.25.40.390">
    <property type="match status" value="1"/>
</dbReference>
<organism evidence="2 3">
    <name type="scientific">Sphingobacterium tabacisoli</name>
    <dbReference type="NCBI Taxonomy" id="2044855"/>
    <lineage>
        <taxon>Bacteria</taxon>
        <taxon>Pseudomonadati</taxon>
        <taxon>Bacteroidota</taxon>
        <taxon>Sphingobacteriia</taxon>
        <taxon>Sphingobacteriales</taxon>
        <taxon>Sphingobacteriaceae</taxon>
        <taxon>Sphingobacterium</taxon>
    </lineage>
</organism>
<evidence type="ECO:0000313" key="3">
    <source>
        <dbReference type="Proteomes" id="UP001597440"/>
    </source>
</evidence>
<keyword evidence="3" id="KW-1185">Reference proteome</keyword>
<sequence>MNKLTFTLSLLCILTLYTSCNKWLDVQPSSQVKSSELFKTESGFKEALAGIYTILGEDGLYGKEMTYGMMGVLAQEWKNYPSSYNDDHAYNYNGTLLENRIEKVWSSLYNAISNTNHLLSKIDDGIPFTGKNHSIIKGEALALRAFLHFELLRCFGVSYAVNPTQPAIPYITEYSAKQTKQDQVQNVLAQILTDLKTAKELLRNDPIFTGEIITEMNDNGYLINRQLHLNYYAIEALFARIYLYSGQLDLAIKSAQEVINSHKFTFASQQDFIDRLDKSGAIEQIFGLQINNLTQKSVNFLSQEGENQFSLDLTTKKYYLNDDPLDYRETLFAQGTLSTSNENYYLTKYMALSTDLTNKISNPSYYQNKMPLIKLSEMYLILAEAQWRQGLDALPAFNAQRKARGLTQLTAIPVDFRSELTSEFRREFIGEGQLFHYYKRNNQATIYGTDVNMVSTKSYTFSIPVSESTSANREPNK</sequence>